<dbReference type="InterPro" id="IPR001845">
    <property type="entry name" value="HTH_ArsR_DNA-bd_dom"/>
</dbReference>
<dbReference type="Proteomes" id="UP000533017">
    <property type="component" value="Unassembled WGS sequence"/>
</dbReference>
<dbReference type="InterPro" id="IPR011991">
    <property type="entry name" value="ArsR-like_HTH"/>
</dbReference>
<evidence type="ECO:0000313" key="5">
    <source>
        <dbReference type="Proteomes" id="UP000533017"/>
    </source>
</evidence>
<dbReference type="STRING" id="504797.SAMN05421678_12031"/>
<evidence type="ECO:0000313" key="2">
    <source>
        <dbReference type="EMBL" id="NYH86017.1"/>
    </source>
</evidence>
<evidence type="ECO:0000313" key="3">
    <source>
        <dbReference type="EMBL" id="SFH52381.1"/>
    </source>
</evidence>
<dbReference type="InterPro" id="IPR036388">
    <property type="entry name" value="WH-like_DNA-bd_sf"/>
</dbReference>
<gene>
    <name evidence="2" type="ORF">FHR37_004868</name>
    <name evidence="3" type="ORF">SAMN05421678_12031</name>
</gene>
<dbReference type="InterPro" id="IPR036390">
    <property type="entry name" value="WH_DNA-bd_sf"/>
</dbReference>
<dbReference type="GO" id="GO:0003700">
    <property type="term" value="F:DNA-binding transcription factor activity"/>
    <property type="evidence" value="ECO:0007669"/>
    <property type="project" value="InterPro"/>
</dbReference>
<dbReference type="EMBL" id="FOOI01000020">
    <property type="protein sequence ID" value="SFH52381.1"/>
    <property type="molecule type" value="Genomic_DNA"/>
</dbReference>
<keyword evidence="2" id="KW-0238">DNA-binding</keyword>
<name>A0A1I3ASR9_9ACTN</name>
<feature type="domain" description="HTH arsR-type" evidence="1">
    <location>
        <begin position="14"/>
        <end position="103"/>
    </location>
</feature>
<proteinExistence type="predicted"/>
<dbReference type="AlphaFoldDB" id="A0A1I3ASR9"/>
<dbReference type="RefSeq" id="WP_202818365.1">
    <property type="nucleotide sequence ID" value="NZ_FOOI01000020.1"/>
</dbReference>
<evidence type="ECO:0000259" key="1">
    <source>
        <dbReference type="SMART" id="SM00418"/>
    </source>
</evidence>
<dbReference type="Proteomes" id="UP000199052">
    <property type="component" value="Unassembled WGS sequence"/>
</dbReference>
<protein>
    <submittedName>
        <fullName evidence="2">DNA-binding transcriptional ArsR family regulator</fullName>
    </submittedName>
    <submittedName>
        <fullName evidence="3">Helix-turn-helix domain-containing protein</fullName>
    </submittedName>
</protein>
<dbReference type="EMBL" id="JACBZA010000001">
    <property type="protein sequence ID" value="NYH86017.1"/>
    <property type="molecule type" value="Genomic_DNA"/>
</dbReference>
<reference evidence="3 4" key="1">
    <citation type="submission" date="2016-10" db="EMBL/GenBank/DDBJ databases">
        <authorList>
            <person name="de Groot N.N."/>
        </authorList>
    </citation>
    <scope>NUCLEOTIDE SEQUENCE [LARGE SCALE GENOMIC DNA]</scope>
    <source>
        <strain evidence="3 4">CPCC 202808</strain>
    </source>
</reference>
<dbReference type="CDD" id="cd00090">
    <property type="entry name" value="HTH_ARSR"/>
    <property type="match status" value="1"/>
</dbReference>
<evidence type="ECO:0000313" key="4">
    <source>
        <dbReference type="Proteomes" id="UP000199052"/>
    </source>
</evidence>
<dbReference type="GO" id="GO:0003677">
    <property type="term" value="F:DNA binding"/>
    <property type="evidence" value="ECO:0007669"/>
    <property type="project" value="UniProtKB-KW"/>
</dbReference>
<sequence>MNPEDEPIADATPEQLSALAHPLRNRLLFAVGGDGATVSQLAVRLRTNKGNVAHHLGVLQRVGLVRISHTRQVRGGTERYFVRIHRKLRGSRDRGEYTSALLQAVAEEITASPVDSLLHLRRIRLTRAQAADLTAYLDRLVGGLAEAPAGEPTHGVLVSVFQSSR</sequence>
<dbReference type="SUPFAM" id="SSF46785">
    <property type="entry name" value="Winged helix' DNA-binding domain"/>
    <property type="match status" value="1"/>
</dbReference>
<dbReference type="Pfam" id="PF12840">
    <property type="entry name" value="HTH_20"/>
    <property type="match status" value="1"/>
</dbReference>
<organism evidence="3 4">
    <name type="scientific">Actinopolymorpha cephalotaxi</name>
    <dbReference type="NCBI Taxonomy" id="504797"/>
    <lineage>
        <taxon>Bacteria</taxon>
        <taxon>Bacillati</taxon>
        <taxon>Actinomycetota</taxon>
        <taxon>Actinomycetes</taxon>
        <taxon>Propionibacteriales</taxon>
        <taxon>Actinopolymorphaceae</taxon>
        <taxon>Actinopolymorpha</taxon>
    </lineage>
</organism>
<dbReference type="SMART" id="SM00418">
    <property type="entry name" value="HTH_ARSR"/>
    <property type="match status" value="1"/>
</dbReference>
<keyword evidence="5" id="KW-1185">Reference proteome</keyword>
<reference evidence="2 5" key="2">
    <citation type="submission" date="2020-07" db="EMBL/GenBank/DDBJ databases">
        <title>Sequencing the genomes of 1000 actinobacteria strains.</title>
        <authorList>
            <person name="Klenk H.-P."/>
        </authorList>
    </citation>
    <scope>NUCLEOTIDE SEQUENCE [LARGE SCALE GENOMIC DNA]</scope>
    <source>
        <strain evidence="2 5">DSM 45117</strain>
    </source>
</reference>
<dbReference type="Gene3D" id="1.10.10.10">
    <property type="entry name" value="Winged helix-like DNA-binding domain superfamily/Winged helix DNA-binding domain"/>
    <property type="match status" value="1"/>
</dbReference>
<accession>A0A1I3ASR9</accession>